<evidence type="ECO:0000313" key="5">
    <source>
        <dbReference type="Proteomes" id="UP000284657"/>
    </source>
</evidence>
<evidence type="ECO:0008006" key="6">
    <source>
        <dbReference type="Google" id="ProtNLM"/>
    </source>
</evidence>
<dbReference type="Proteomes" id="UP000277300">
    <property type="component" value="Unassembled WGS sequence"/>
</dbReference>
<dbReference type="Proteomes" id="UP000284657">
    <property type="component" value="Unassembled WGS sequence"/>
</dbReference>
<reference evidence="4 5" key="1">
    <citation type="submission" date="2018-07" db="EMBL/GenBank/DDBJ databases">
        <title>Genome sequencing of oomycete isolates from Chile give support for New Zealand origin for Phytophthora kernoviae and make available the first Nothophytophthora sp. genome.</title>
        <authorList>
            <person name="Studholme D.J."/>
            <person name="Sanfuentes E."/>
            <person name="Panda P."/>
            <person name="Hill R."/>
            <person name="Sambles C."/>
            <person name="Grant M."/>
            <person name="Williams N.M."/>
            <person name="Mcdougal R.L."/>
        </authorList>
    </citation>
    <scope>NUCLEOTIDE SEQUENCE [LARGE SCALE GENOMIC DNA]</scope>
    <source>
        <strain evidence="2">Chile6</strain>
        <strain evidence="3">Chile7</strain>
    </source>
</reference>
<comment type="caution">
    <text evidence="2">The sequence shown here is derived from an EMBL/GenBank/DDBJ whole genome shotgun (WGS) entry which is preliminary data.</text>
</comment>
<dbReference type="EMBL" id="MBAD02000504">
    <property type="protein sequence ID" value="RLN66620.1"/>
    <property type="molecule type" value="Genomic_DNA"/>
</dbReference>
<protein>
    <recommendedName>
        <fullName evidence="6">BZIP domain-containing protein</fullName>
    </recommendedName>
</protein>
<keyword evidence="1" id="KW-0175">Coiled coil</keyword>
<evidence type="ECO:0000313" key="4">
    <source>
        <dbReference type="Proteomes" id="UP000277300"/>
    </source>
</evidence>
<dbReference type="OrthoDB" id="122360at2759"/>
<dbReference type="EMBL" id="MBDO02000142">
    <property type="protein sequence ID" value="RLN61835.1"/>
    <property type="molecule type" value="Genomic_DNA"/>
</dbReference>
<organism evidence="2 4">
    <name type="scientific">Phytophthora kernoviae</name>
    <dbReference type="NCBI Taxonomy" id="325452"/>
    <lineage>
        <taxon>Eukaryota</taxon>
        <taxon>Sar</taxon>
        <taxon>Stramenopiles</taxon>
        <taxon>Oomycota</taxon>
        <taxon>Peronosporomycetes</taxon>
        <taxon>Peronosporales</taxon>
        <taxon>Peronosporaceae</taxon>
        <taxon>Phytophthora</taxon>
    </lineage>
</organism>
<evidence type="ECO:0000313" key="3">
    <source>
        <dbReference type="EMBL" id="RLN66620.1"/>
    </source>
</evidence>
<sequence>MTSISAENNLLFDSSLFIDTSTQCDTVLGEAPGWMEEDAKKWKKEQHRTNMIAFRLKKKQKEQKLRDEHRRLEGEMKQLTTSVQDSAAKREVSGDEGVKSALQELVVERDALSKQNLALREEIIRHQELHKALVQTEGETEAPTMLPKDDKDGWRVQFPTGVPSFHFHPWTFLGWNVYRSPLTISQADGRDLVGTKDSAIELARW</sequence>
<proteinExistence type="predicted"/>
<dbReference type="AlphaFoldDB" id="A0A3F2RQF2"/>
<name>A0A3F2RQF2_9STRA</name>
<accession>A0A3F2RQF2</accession>
<gene>
    <name evidence="3" type="ORF">BBJ29_003859</name>
    <name evidence="2" type="ORF">BBP00_00005157</name>
</gene>
<evidence type="ECO:0000313" key="2">
    <source>
        <dbReference type="EMBL" id="RLN61835.1"/>
    </source>
</evidence>
<evidence type="ECO:0000256" key="1">
    <source>
        <dbReference type="SAM" id="Coils"/>
    </source>
</evidence>
<feature type="coiled-coil region" evidence="1">
    <location>
        <begin position="55"/>
        <end position="122"/>
    </location>
</feature>